<feature type="domain" description="HTH lysR-type" evidence="5">
    <location>
        <begin position="7"/>
        <end position="64"/>
    </location>
</feature>
<evidence type="ECO:0000256" key="1">
    <source>
        <dbReference type="ARBA" id="ARBA00009437"/>
    </source>
</evidence>
<dbReference type="AlphaFoldDB" id="A0A7W6W860"/>
<dbReference type="InterPro" id="IPR005119">
    <property type="entry name" value="LysR_subst-bd"/>
</dbReference>
<dbReference type="PANTHER" id="PTHR30537">
    <property type="entry name" value="HTH-TYPE TRANSCRIPTIONAL REGULATOR"/>
    <property type="match status" value="1"/>
</dbReference>
<dbReference type="InterPro" id="IPR036390">
    <property type="entry name" value="WH_DNA-bd_sf"/>
</dbReference>
<dbReference type="RefSeq" id="WP_184042098.1">
    <property type="nucleotide sequence ID" value="NZ_JACIGK010000001.1"/>
</dbReference>
<dbReference type="PROSITE" id="PS50931">
    <property type="entry name" value="HTH_LYSR"/>
    <property type="match status" value="1"/>
</dbReference>
<dbReference type="GO" id="GO:0043565">
    <property type="term" value="F:sequence-specific DNA binding"/>
    <property type="evidence" value="ECO:0007669"/>
    <property type="project" value="TreeGrafter"/>
</dbReference>
<dbReference type="NCBIfam" id="NF008352">
    <property type="entry name" value="PRK11139.1"/>
    <property type="match status" value="1"/>
</dbReference>
<sequence length="331" mass="35992">MSPQRLPPLNALRAFAAAARHLSFTRAAEELHVTQAAVSHQVKALEESLGVPLFRRGTRSIHLTEAGQRYARRVREAFQILQEATDTLRDQCQAGRLVVSTMTSFAARWLIPRLGDFLAAHPDIELRLETGMSCADLLGGEADVAVRMGPGPYDGLHAEMLLRDEVFPVCAPSLLTGDHPLRTPADLAHHVLLQDAGLSWEVWLRAAGVDLAAVGLDPERGPGFVDSTMSVQAAVAGHGVLLGRTVLVADELAEGRLVAPFDLAIESNFAYWFLCAPDRFGSPRVRAFHRWLTRQTATACLARPISRILPASQEGGVIFNAQHSARPGPWS</sequence>
<dbReference type="Proteomes" id="UP000554286">
    <property type="component" value="Unassembled WGS sequence"/>
</dbReference>
<dbReference type="PANTHER" id="PTHR30537:SF26">
    <property type="entry name" value="GLYCINE CLEAVAGE SYSTEM TRANSCRIPTIONAL ACTIVATOR"/>
    <property type="match status" value="1"/>
</dbReference>
<dbReference type="Gene3D" id="1.10.10.10">
    <property type="entry name" value="Winged helix-like DNA-binding domain superfamily/Winged helix DNA-binding domain"/>
    <property type="match status" value="1"/>
</dbReference>
<evidence type="ECO:0000259" key="5">
    <source>
        <dbReference type="PROSITE" id="PS50931"/>
    </source>
</evidence>
<dbReference type="FunFam" id="1.10.10.10:FF:000038">
    <property type="entry name" value="Glycine cleavage system transcriptional activator"/>
    <property type="match status" value="1"/>
</dbReference>
<accession>A0A7W6W860</accession>
<keyword evidence="7" id="KW-1185">Reference proteome</keyword>
<keyword evidence="3" id="KW-0238">DNA-binding</keyword>
<dbReference type="Pfam" id="PF00126">
    <property type="entry name" value="HTH_1"/>
    <property type="match status" value="1"/>
</dbReference>
<dbReference type="PRINTS" id="PR00039">
    <property type="entry name" value="HTHLYSR"/>
</dbReference>
<keyword evidence="4" id="KW-0804">Transcription</keyword>
<evidence type="ECO:0000313" key="7">
    <source>
        <dbReference type="Proteomes" id="UP000554286"/>
    </source>
</evidence>
<organism evidence="6 7">
    <name type="scientific">Roseospira visakhapatnamensis</name>
    <dbReference type="NCBI Taxonomy" id="390880"/>
    <lineage>
        <taxon>Bacteria</taxon>
        <taxon>Pseudomonadati</taxon>
        <taxon>Pseudomonadota</taxon>
        <taxon>Alphaproteobacteria</taxon>
        <taxon>Rhodospirillales</taxon>
        <taxon>Rhodospirillaceae</taxon>
        <taxon>Roseospira</taxon>
    </lineage>
</organism>
<proteinExistence type="inferred from homology"/>
<name>A0A7W6W860_9PROT</name>
<dbReference type="Gene3D" id="3.40.190.10">
    <property type="entry name" value="Periplasmic binding protein-like II"/>
    <property type="match status" value="2"/>
</dbReference>
<dbReference type="GO" id="GO:0006351">
    <property type="term" value="P:DNA-templated transcription"/>
    <property type="evidence" value="ECO:0007669"/>
    <property type="project" value="TreeGrafter"/>
</dbReference>
<comment type="caution">
    <text evidence="6">The sequence shown here is derived from an EMBL/GenBank/DDBJ whole genome shotgun (WGS) entry which is preliminary data.</text>
</comment>
<dbReference type="CDD" id="cd08432">
    <property type="entry name" value="PBP2_GcdR_TrpI_HvrB_AmpR_like"/>
    <property type="match status" value="1"/>
</dbReference>
<evidence type="ECO:0000256" key="2">
    <source>
        <dbReference type="ARBA" id="ARBA00023015"/>
    </source>
</evidence>
<dbReference type="FunFam" id="3.40.190.10:FF:000017">
    <property type="entry name" value="Glycine cleavage system transcriptional activator"/>
    <property type="match status" value="1"/>
</dbReference>
<protein>
    <submittedName>
        <fullName evidence="6">LysR family glycine cleavage system transcriptional activator</fullName>
    </submittedName>
</protein>
<dbReference type="GO" id="GO:0003700">
    <property type="term" value="F:DNA-binding transcription factor activity"/>
    <property type="evidence" value="ECO:0007669"/>
    <property type="project" value="InterPro"/>
</dbReference>
<reference evidence="6 7" key="1">
    <citation type="submission" date="2020-08" db="EMBL/GenBank/DDBJ databases">
        <title>Genome sequencing of Purple Non-Sulfur Bacteria from various extreme environments.</title>
        <authorList>
            <person name="Mayer M."/>
        </authorList>
    </citation>
    <scope>NUCLEOTIDE SEQUENCE [LARGE SCALE GENOMIC DNA]</scope>
    <source>
        <strain evidence="6 7">JA131</strain>
    </source>
</reference>
<dbReference type="Pfam" id="PF03466">
    <property type="entry name" value="LysR_substrate"/>
    <property type="match status" value="1"/>
</dbReference>
<evidence type="ECO:0000256" key="3">
    <source>
        <dbReference type="ARBA" id="ARBA00023125"/>
    </source>
</evidence>
<dbReference type="InterPro" id="IPR036388">
    <property type="entry name" value="WH-like_DNA-bd_sf"/>
</dbReference>
<gene>
    <name evidence="6" type="ORF">GGD89_000059</name>
</gene>
<dbReference type="EMBL" id="JACIGK010000001">
    <property type="protein sequence ID" value="MBB4264453.1"/>
    <property type="molecule type" value="Genomic_DNA"/>
</dbReference>
<dbReference type="InterPro" id="IPR058163">
    <property type="entry name" value="LysR-type_TF_proteobact-type"/>
</dbReference>
<keyword evidence="2" id="KW-0805">Transcription regulation</keyword>
<evidence type="ECO:0000313" key="6">
    <source>
        <dbReference type="EMBL" id="MBB4264453.1"/>
    </source>
</evidence>
<dbReference type="InterPro" id="IPR000847">
    <property type="entry name" value="LysR_HTH_N"/>
</dbReference>
<dbReference type="SUPFAM" id="SSF53850">
    <property type="entry name" value="Periplasmic binding protein-like II"/>
    <property type="match status" value="1"/>
</dbReference>
<evidence type="ECO:0000256" key="4">
    <source>
        <dbReference type="ARBA" id="ARBA00023163"/>
    </source>
</evidence>
<dbReference type="SUPFAM" id="SSF46785">
    <property type="entry name" value="Winged helix' DNA-binding domain"/>
    <property type="match status" value="1"/>
</dbReference>
<comment type="similarity">
    <text evidence="1">Belongs to the LysR transcriptional regulatory family.</text>
</comment>